<dbReference type="Proteomes" id="UP000663870">
    <property type="component" value="Unassembled WGS sequence"/>
</dbReference>
<name>A0A815HAA0_9BILA</name>
<proteinExistence type="predicted"/>
<keyword evidence="4" id="KW-1185">Reference proteome</keyword>
<organism evidence="1 3">
    <name type="scientific">Rotaria sordida</name>
    <dbReference type="NCBI Taxonomy" id="392033"/>
    <lineage>
        <taxon>Eukaryota</taxon>
        <taxon>Metazoa</taxon>
        <taxon>Spiralia</taxon>
        <taxon>Gnathifera</taxon>
        <taxon>Rotifera</taxon>
        <taxon>Eurotatoria</taxon>
        <taxon>Bdelloidea</taxon>
        <taxon>Philodinida</taxon>
        <taxon>Philodinidae</taxon>
        <taxon>Rotaria</taxon>
    </lineage>
</organism>
<dbReference type="AlphaFoldDB" id="A0A815HAA0"/>
<sequence length="113" mass="13371">ELGTIDVLNLVDINQRLDNILYDHEVISHLTLFRYSSNNYIYPLDDKLIDLFCLKILPEIYHKIKWLNLEVSSMERILERNYPNLCGIGLYNMDSDTALDLFYDNSFDDKVFC</sequence>
<dbReference type="EMBL" id="CAJNOL010005158">
    <property type="protein sequence ID" value="CAF1600655.1"/>
    <property type="molecule type" value="Genomic_DNA"/>
</dbReference>
<evidence type="ECO:0000313" key="4">
    <source>
        <dbReference type="Proteomes" id="UP000663870"/>
    </source>
</evidence>
<accession>A0A815HAA0</accession>
<dbReference type="Proteomes" id="UP000663854">
    <property type="component" value="Unassembled WGS sequence"/>
</dbReference>
<reference evidence="1" key="1">
    <citation type="submission" date="2021-02" db="EMBL/GenBank/DDBJ databases">
        <authorList>
            <person name="Nowell W R."/>
        </authorList>
    </citation>
    <scope>NUCLEOTIDE SEQUENCE</scope>
</reference>
<gene>
    <name evidence="2" type="ORF">JXQ802_LOCUS48271</name>
    <name evidence="1" type="ORF">PYM288_LOCUS32282</name>
</gene>
<evidence type="ECO:0000313" key="3">
    <source>
        <dbReference type="Proteomes" id="UP000663854"/>
    </source>
</evidence>
<evidence type="ECO:0000313" key="2">
    <source>
        <dbReference type="EMBL" id="CAF1600655.1"/>
    </source>
</evidence>
<protein>
    <submittedName>
        <fullName evidence="1">Uncharacterized protein</fullName>
    </submittedName>
</protein>
<comment type="caution">
    <text evidence="1">The sequence shown here is derived from an EMBL/GenBank/DDBJ whole genome shotgun (WGS) entry which is preliminary data.</text>
</comment>
<feature type="non-terminal residue" evidence="1">
    <location>
        <position position="1"/>
    </location>
</feature>
<dbReference type="EMBL" id="CAJNOH010003789">
    <property type="protein sequence ID" value="CAF1348838.1"/>
    <property type="molecule type" value="Genomic_DNA"/>
</dbReference>
<evidence type="ECO:0000313" key="1">
    <source>
        <dbReference type="EMBL" id="CAF1348838.1"/>
    </source>
</evidence>